<proteinExistence type="predicted"/>
<protein>
    <recommendedName>
        <fullName evidence="3">DUF7626 domain-containing protein</fullName>
    </recommendedName>
</protein>
<keyword evidence="5" id="KW-1185">Reference proteome</keyword>
<dbReference type="EMBL" id="LAFY01000424">
    <property type="protein sequence ID" value="KJX98131.1"/>
    <property type="molecule type" value="Genomic_DNA"/>
</dbReference>
<feature type="compositionally biased region" description="Basic and acidic residues" evidence="2">
    <location>
        <begin position="388"/>
        <end position="400"/>
    </location>
</feature>
<evidence type="ECO:0000313" key="4">
    <source>
        <dbReference type="EMBL" id="KJX98131.1"/>
    </source>
</evidence>
<dbReference type="Proteomes" id="UP000033647">
    <property type="component" value="Unassembled WGS sequence"/>
</dbReference>
<dbReference type="OrthoDB" id="5321209at2759"/>
<comment type="caution">
    <text evidence="4">The sequence shown here is derived from an EMBL/GenBank/DDBJ whole genome shotgun (WGS) entry which is preliminary data.</text>
</comment>
<gene>
    <name evidence="4" type="ORF">TI39_contig432g00002</name>
</gene>
<feature type="compositionally biased region" description="Acidic residues" evidence="2">
    <location>
        <begin position="376"/>
        <end position="387"/>
    </location>
</feature>
<keyword evidence="1" id="KW-0175">Coiled coil</keyword>
<feature type="compositionally biased region" description="Acidic residues" evidence="2">
    <location>
        <begin position="353"/>
        <end position="369"/>
    </location>
</feature>
<dbReference type="AlphaFoldDB" id="A0A0F4GL61"/>
<accession>A0A0F4GL61</accession>
<sequence length="580" mass="65630">MAESFEMFWGGAPVLEPTGRDERIAAGDEVAAIEEEYDFDADDGEVEYYNPQTKETARGVKKRRLRVEGGTAPLAKPITVDYDSDDGRIIELKQQGYSDAQVADTLRQEGRVRYTDKTIGSRYLRLRKAVLEKEDEVLDDELSDWHVGEDDELLPLSAQIDKKFDSMIQKLEERKWRDLAHALAEKLGKRKYTHKAVRERVEALRAGTELCPIELDDDQTGRRIMRETRIAAAKAARAEKVAAEKEAEEYKKSKTAARKLAIAEANQKKVQLQLKRHADKKERLRIREERKTFRERARVSRLAILAQMRAQRDWDMERSRREKQLYKQIMGMDMNGKPCKSSRSLRNSRNDSGDESEVINEFESDEEEAEARMTDQEEQDADDESDDPVEKIDNSDDTPRQSKTRSANGGLNIPSRPKAVAERRSRRSSLARATTPRSKSRNRANQLPNNTTKSTLITESTLLSPRSIMSHAELSGLCHTRNLQTHPESSESQPELVARLHAADHALSVPELDIILKASGCFAGGGGKAAKIKRLQTTQAVASEKGGFGLTADDLDFMREYEGYKGEFAYLLEKAEESVL</sequence>
<evidence type="ECO:0000259" key="3">
    <source>
        <dbReference type="Pfam" id="PF24625"/>
    </source>
</evidence>
<name>A0A0F4GL61_9PEZI</name>
<evidence type="ECO:0000313" key="5">
    <source>
        <dbReference type="Proteomes" id="UP000033647"/>
    </source>
</evidence>
<organism evidence="4 5">
    <name type="scientific">Zymoseptoria brevis</name>
    <dbReference type="NCBI Taxonomy" id="1047168"/>
    <lineage>
        <taxon>Eukaryota</taxon>
        <taxon>Fungi</taxon>
        <taxon>Dikarya</taxon>
        <taxon>Ascomycota</taxon>
        <taxon>Pezizomycotina</taxon>
        <taxon>Dothideomycetes</taxon>
        <taxon>Dothideomycetidae</taxon>
        <taxon>Mycosphaerellales</taxon>
        <taxon>Mycosphaerellaceae</taxon>
        <taxon>Zymoseptoria</taxon>
    </lineage>
</organism>
<reference evidence="4 5" key="1">
    <citation type="submission" date="2015-03" db="EMBL/GenBank/DDBJ databases">
        <title>RNA-seq based gene annotation and comparative genomics of four Zymoseptoria species reveal species-specific pathogenicity related genes and transposable element activity.</title>
        <authorList>
            <person name="Grandaubert J."/>
            <person name="Bhattacharyya A."/>
            <person name="Stukenbrock E.H."/>
        </authorList>
    </citation>
    <scope>NUCLEOTIDE SEQUENCE [LARGE SCALE GENOMIC DNA]</scope>
    <source>
        <strain evidence="4 5">Zb18110</strain>
    </source>
</reference>
<feature type="region of interest" description="Disordered" evidence="2">
    <location>
        <begin position="327"/>
        <end position="456"/>
    </location>
</feature>
<feature type="domain" description="DUF7626" evidence="3">
    <location>
        <begin position="81"/>
        <end position="135"/>
    </location>
</feature>
<feature type="coiled-coil region" evidence="1">
    <location>
        <begin position="233"/>
        <end position="282"/>
    </location>
</feature>
<evidence type="ECO:0000256" key="1">
    <source>
        <dbReference type="SAM" id="Coils"/>
    </source>
</evidence>
<dbReference type="Pfam" id="PF24625">
    <property type="entry name" value="DUF7626"/>
    <property type="match status" value="1"/>
</dbReference>
<feature type="compositionally biased region" description="Polar residues" evidence="2">
    <location>
        <begin position="443"/>
        <end position="456"/>
    </location>
</feature>
<evidence type="ECO:0000256" key="2">
    <source>
        <dbReference type="SAM" id="MobiDB-lite"/>
    </source>
</evidence>
<dbReference type="InterPro" id="IPR056043">
    <property type="entry name" value="DUF7626"/>
</dbReference>